<dbReference type="AlphaFoldDB" id="A0A183PEC1"/>
<dbReference type="STRING" id="31246.A0A183PEC1"/>
<dbReference type="Proteomes" id="UP000269396">
    <property type="component" value="Unassembled WGS sequence"/>
</dbReference>
<dbReference type="InterPro" id="IPR026307">
    <property type="entry name" value="TMEM132"/>
</dbReference>
<dbReference type="Pfam" id="PF16070">
    <property type="entry name" value="Ig_TMEM132_4th"/>
    <property type="match status" value="1"/>
</dbReference>
<evidence type="ECO:0000259" key="1">
    <source>
        <dbReference type="Pfam" id="PF16070"/>
    </source>
</evidence>
<keyword evidence="3" id="KW-1185">Reference proteome</keyword>
<reference evidence="2 3" key="1">
    <citation type="submission" date="2018-11" db="EMBL/GenBank/DDBJ databases">
        <authorList>
            <consortium name="Pathogen Informatics"/>
        </authorList>
    </citation>
    <scope>NUCLEOTIDE SEQUENCE [LARGE SCALE GENOMIC DNA]</scope>
    <source>
        <strain>Denwood</strain>
        <strain evidence="3">Zambia</strain>
    </source>
</reference>
<feature type="domain" description="Transmembrane protein family 132 fourth" evidence="1">
    <location>
        <begin position="2"/>
        <end position="92"/>
    </location>
</feature>
<dbReference type="EMBL" id="UZAL01032725">
    <property type="protein sequence ID" value="VDP61647.1"/>
    <property type="molecule type" value="Genomic_DNA"/>
</dbReference>
<evidence type="ECO:0000313" key="3">
    <source>
        <dbReference type="Proteomes" id="UP000269396"/>
    </source>
</evidence>
<evidence type="ECO:0000313" key="2">
    <source>
        <dbReference type="EMBL" id="VDP61647.1"/>
    </source>
</evidence>
<protein>
    <recommendedName>
        <fullName evidence="1">Transmembrane protein family 132 fourth domain-containing protein</fullName>
    </recommendedName>
</protein>
<gene>
    <name evidence="2" type="ORF">SMTD_LOCUS12707</name>
</gene>
<dbReference type="PANTHER" id="PTHR13388:SF11">
    <property type="entry name" value="DETONATOR, ISOFORM E"/>
    <property type="match status" value="1"/>
</dbReference>
<sequence length="132" mass="14120">MTSALVNLAVLTGQPTIYPVWVYGLTHDLKLIDITNKATCHTGDDAVIHFAQDICSKLGFSGAELDGSPGLPLVAKMDGRSASATLLVWYPKSPSLKLIVESSSTNSYDSMNQDSSNHITIKRLATEIVAAQ</sequence>
<proteinExistence type="predicted"/>
<organism evidence="2 3">
    <name type="scientific">Schistosoma mattheei</name>
    <dbReference type="NCBI Taxonomy" id="31246"/>
    <lineage>
        <taxon>Eukaryota</taxon>
        <taxon>Metazoa</taxon>
        <taxon>Spiralia</taxon>
        <taxon>Lophotrochozoa</taxon>
        <taxon>Platyhelminthes</taxon>
        <taxon>Trematoda</taxon>
        <taxon>Digenea</taxon>
        <taxon>Strigeidida</taxon>
        <taxon>Schistosomatoidea</taxon>
        <taxon>Schistosomatidae</taxon>
        <taxon>Schistosoma</taxon>
    </lineage>
</organism>
<dbReference type="InterPro" id="IPR031437">
    <property type="entry name" value="Ig_TMEM132_4th"/>
</dbReference>
<name>A0A183PEC1_9TREM</name>
<dbReference type="PANTHER" id="PTHR13388">
    <property type="entry name" value="DETONATOR, ISOFORM E"/>
    <property type="match status" value="1"/>
</dbReference>
<accession>A0A183PEC1</accession>